<accession>A0AAD6JAI3</accession>
<protein>
    <submittedName>
        <fullName evidence="1">Uncharacterized protein</fullName>
    </submittedName>
</protein>
<sequence>MNRPEPFEKGKELPLVLPALYARYAQFIYLTSKNLLKARKVLVEALENAQFSKLLLEFSSLSLCPDTS</sequence>
<dbReference type="EMBL" id="JAPFFJ010000019">
    <property type="protein sequence ID" value="KAJ6401611.1"/>
    <property type="molecule type" value="Genomic_DNA"/>
</dbReference>
<reference evidence="1 2" key="1">
    <citation type="journal article" date="2023" name="Int. J. Mol. Sci.">
        <title>De Novo Assembly and Annotation of 11 Diverse Shrub Willow (Salix) Genomes Reveals Novel Gene Organization in Sex-Linked Regions.</title>
        <authorList>
            <person name="Hyden B."/>
            <person name="Feng K."/>
            <person name="Yates T.B."/>
            <person name="Jawdy S."/>
            <person name="Cereghino C."/>
            <person name="Smart L.B."/>
            <person name="Muchero W."/>
        </authorList>
    </citation>
    <scope>NUCLEOTIDE SEQUENCE [LARGE SCALE GENOMIC DNA]</scope>
    <source>
        <tissue evidence="1">Shoot tip</tissue>
    </source>
</reference>
<evidence type="ECO:0000313" key="1">
    <source>
        <dbReference type="EMBL" id="KAJ6401611.1"/>
    </source>
</evidence>
<evidence type="ECO:0000313" key="2">
    <source>
        <dbReference type="Proteomes" id="UP001162972"/>
    </source>
</evidence>
<comment type="caution">
    <text evidence="1">The sequence shown here is derived from an EMBL/GenBank/DDBJ whole genome shotgun (WGS) entry which is preliminary data.</text>
</comment>
<gene>
    <name evidence="1" type="ORF">OIU84_016918</name>
</gene>
<name>A0AAD6JAI3_9ROSI</name>
<proteinExistence type="predicted"/>
<dbReference type="Proteomes" id="UP001162972">
    <property type="component" value="Chromosome 14"/>
</dbReference>
<organism evidence="1 2">
    <name type="scientific">Salix udensis</name>
    <dbReference type="NCBI Taxonomy" id="889485"/>
    <lineage>
        <taxon>Eukaryota</taxon>
        <taxon>Viridiplantae</taxon>
        <taxon>Streptophyta</taxon>
        <taxon>Embryophyta</taxon>
        <taxon>Tracheophyta</taxon>
        <taxon>Spermatophyta</taxon>
        <taxon>Magnoliopsida</taxon>
        <taxon>eudicotyledons</taxon>
        <taxon>Gunneridae</taxon>
        <taxon>Pentapetalae</taxon>
        <taxon>rosids</taxon>
        <taxon>fabids</taxon>
        <taxon>Malpighiales</taxon>
        <taxon>Salicaceae</taxon>
        <taxon>Saliceae</taxon>
        <taxon>Salix</taxon>
    </lineage>
</organism>
<keyword evidence="2" id="KW-1185">Reference proteome</keyword>
<dbReference type="AlphaFoldDB" id="A0AAD6JAI3"/>